<dbReference type="PROSITE" id="PS00949">
    <property type="entry name" value="AUTOINDUCER_SYNTH_1"/>
    <property type="match status" value="1"/>
</dbReference>
<dbReference type="PANTHER" id="PTHR39322">
    <property type="entry name" value="ACYL-HOMOSERINE-LACTONE SYNTHASE"/>
    <property type="match status" value="1"/>
</dbReference>
<evidence type="ECO:0000256" key="1">
    <source>
        <dbReference type="ARBA" id="ARBA00012340"/>
    </source>
</evidence>
<dbReference type="AlphaFoldDB" id="A0A1I5FCL8"/>
<keyword evidence="2 7" id="KW-0673">Quorum sensing</keyword>
<sequence length="265" mass="29591">MILVIDALNRDRFQSVIDDMFQLRARVFKDRMGWDVSVEDGRESDLFDNLDPVYLVALNDEYDVIGCNRMLQTTGPHMLTDVFQDILCGEPSLRSATIWENTRFCIDTERLKHPDSTRSVSSTACELMAGIAEYAYDSGITDVISVVDPAMDRILKRCDNAPYGYLGKTVQMGKTKALAALSDITEERIARIRNFAGITGNIFADEDEVAEALAARTAEEMMSPDLRDYCDEQIAAATTEHEKRAALALRAALAQTSRSRSDIRA</sequence>
<evidence type="ECO:0000256" key="6">
    <source>
        <dbReference type="ARBA" id="ARBA00048576"/>
    </source>
</evidence>
<evidence type="ECO:0000256" key="2">
    <source>
        <dbReference type="ARBA" id="ARBA00022654"/>
    </source>
</evidence>
<accession>A0A1I5FCL8</accession>
<comment type="similarity">
    <text evidence="7 8">Belongs to the autoinducer synthase family.</text>
</comment>
<dbReference type="PROSITE" id="PS51187">
    <property type="entry name" value="AUTOINDUCER_SYNTH_2"/>
    <property type="match status" value="1"/>
</dbReference>
<evidence type="ECO:0000256" key="4">
    <source>
        <dbReference type="ARBA" id="ARBA00022691"/>
    </source>
</evidence>
<dbReference type="InterPro" id="IPR001690">
    <property type="entry name" value="Autoind_synthase"/>
</dbReference>
<evidence type="ECO:0000313" key="9">
    <source>
        <dbReference type="EMBL" id="SFO21399.1"/>
    </source>
</evidence>
<name>A0A1I5FCL8_9RHOB</name>
<reference evidence="10" key="1">
    <citation type="submission" date="2016-10" db="EMBL/GenBank/DDBJ databases">
        <authorList>
            <person name="Varghese N."/>
            <person name="Submissions S."/>
        </authorList>
    </citation>
    <scope>NUCLEOTIDE SEQUENCE [LARGE SCALE GENOMIC DNA]</scope>
    <source>
        <strain evidence="10">DSM 28463</strain>
    </source>
</reference>
<dbReference type="STRING" id="1005928.SAMN04487859_11957"/>
<dbReference type="EMBL" id="FOVP01000019">
    <property type="protein sequence ID" value="SFO21399.1"/>
    <property type="molecule type" value="Genomic_DNA"/>
</dbReference>
<dbReference type="EC" id="2.3.1.184" evidence="1 8"/>
<comment type="catalytic activity">
    <reaction evidence="6 8">
        <text>a fatty acyl-[ACP] + S-adenosyl-L-methionine = an N-acyl-L-homoserine lactone + S-methyl-5'-thioadenosine + holo-[ACP] + H(+)</text>
        <dbReference type="Rhea" id="RHEA:10096"/>
        <dbReference type="Rhea" id="RHEA-COMP:9685"/>
        <dbReference type="Rhea" id="RHEA-COMP:14125"/>
        <dbReference type="ChEBI" id="CHEBI:15378"/>
        <dbReference type="ChEBI" id="CHEBI:17509"/>
        <dbReference type="ChEBI" id="CHEBI:55474"/>
        <dbReference type="ChEBI" id="CHEBI:59789"/>
        <dbReference type="ChEBI" id="CHEBI:64479"/>
        <dbReference type="ChEBI" id="CHEBI:138651"/>
        <dbReference type="EC" id="2.3.1.184"/>
    </reaction>
</comment>
<proteinExistence type="inferred from homology"/>
<dbReference type="InterPro" id="IPR018311">
    <property type="entry name" value="Autoind_synth_CS"/>
</dbReference>
<evidence type="ECO:0000256" key="8">
    <source>
        <dbReference type="RuleBase" id="RU361135"/>
    </source>
</evidence>
<dbReference type="PANTHER" id="PTHR39322:SF1">
    <property type="entry name" value="ISOVALERYL-HOMOSERINE LACTONE SYNTHASE"/>
    <property type="match status" value="1"/>
</dbReference>
<keyword evidence="3 8" id="KW-0808">Transferase</keyword>
<evidence type="ECO:0000256" key="3">
    <source>
        <dbReference type="ARBA" id="ARBA00022679"/>
    </source>
</evidence>
<dbReference type="Proteomes" id="UP000198599">
    <property type="component" value="Unassembled WGS sequence"/>
</dbReference>
<dbReference type="Pfam" id="PF00765">
    <property type="entry name" value="Autoind_synth"/>
    <property type="match status" value="1"/>
</dbReference>
<dbReference type="GO" id="GO:0007165">
    <property type="term" value="P:signal transduction"/>
    <property type="evidence" value="ECO:0007669"/>
    <property type="project" value="TreeGrafter"/>
</dbReference>
<dbReference type="Gene3D" id="3.40.630.30">
    <property type="match status" value="1"/>
</dbReference>
<evidence type="ECO:0000313" key="10">
    <source>
        <dbReference type="Proteomes" id="UP000198599"/>
    </source>
</evidence>
<keyword evidence="5 7" id="KW-0071">Autoinducer synthesis</keyword>
<dbReference type="InterPro" id="IPR016181">
    <property type="entry name" value="Acyl_CoA_acyltransferase"/>
</dbReference>
<dbReference type="PRINTS" id="PR01549">
    <property type="entry name" value="AUTOINDCRSYN"/>
</dbReference>
<protein>
    <recommendedName>
        <fullName evidence="1 8">Acyl-homoserine-lactone synthase</fullName>
        <ecNumber evidence="1 8">2.3.1.184</ecNumber>
    </recommendedName>
    <alternativeName>
        <fullName evidence="8">Autoinducer synthesis protein</fullName>
    </alternativeName>
</protein>
<keyword evidence="10" id="KW-1185">Reference proteome</keyword>
<evidence type="ECO:0000256" key="7">
    <source>
        <dbReference type="PROSITE-ProRule" id="PRU00533"/>
    </source>
</evidence>
<dbReference type="SUPFAM" id="SSF55729">
    <property type="entry name" value="Acyl-CoA N-acyltransferases (Nat)"/>
    <property type="match status" value="1"/>
</dbReference>
<evidence type="ECO:0000256" key="5">
    <source>
        <dbReference type="ARBA" id="ARBA00022929"/>
    </source>
</evidence>
<keyword evidence="4 8" id="KW-0949">S-adenosyl-L-methionine</keyword>
<dbReference type="GO" id="GO:0009372">
    <property type="term" value="P:quorum sensing"/>
    <property type="evidence" value="ECO:0007669"/>
    <property type="project" value="UniProtKB-UniRule"/>
</dbReference>
<organism evidence="9 10">
    <name type="scientific">Roseovarius lutimaris</name>
    <dbReference type="NCBI Taxonomy" id="1005928"/>
    <lineage>
        <taxon>Bacteria</taxon>
        <taxon>Pseudomonadati</taxon>
        <taxon>Pseudomonadota</taxon>
        <taxon>Alphaproteobacteria</taxon>
        <taxon>Rhodobacterales</taxon>
        <taxon>Roseobacteraceae</taxon>
        <taxon>Roseovarius</taxon>
    </lineage>
</organism>
<gene>
    <name evidence="9" type="ORF">SAMN04487859_11957</name>
</gene>
<dbReference type="RefSeq" id="WP_092841108.1">
    <property type="nucleotide sequence ID" value="NZ_FOVP01000019.1"/>
</dbReference>
<dbReference type="GO" id="GO:0061579">
    <property type="term" value="F:N-acyl homoserine lactone synthase activity"/>
    <property type="evidence" value="ECO:0007669"/>
    <property type="project" value="UniProtKB-UniRule"/>
</dbReference>
<dbReference type="OrthoDB" id="6169313at2"/>